<protein>
    <submittedName>
        <fullName evidence="1">Uncharacterized protein</fullName>
    </submittedName>
</protein>
<gene>
    <name evidence="1" type="ORF">PL9214290746</name>
</gene>
<keyword evidence="2" id="KW-1185">Reference proteome</keyword>
<dbReference type="Proteomes" id="UP000184315">
    <property type="component" value="Unassembled WGS sequence"/>
</dbReference>
<dbReference type="AlphaFoldDB" id="A0A1J1LEZ9"/>
<dbReference type="OrthoDB" id="425721at2"/>
<dbReference type="EMBL" id="CZDF01000132">
    <property type="protein sequence ID" value="CUR31155.1"/>
    <property type="molecule type" value="Genomic_DNA"/>
</dbReference>
<name>A0A1J1LEZ9_9CYAN</name>
<sequence length="116" mass="13181">MFKQNQNQLKKVQLAEGVFVYTPLDDLCIPALRSGYAGYPVNPRWNAIKFHAWKIGRQWREALGRGEMIIRSTDSMLVPIQKTEESSDSPLPRSWGVKQILKLSDHSAQKDVLAVS</sequence>
<dbReference type="RefSeq" id="WP_072718067.1">
    <property type="nucleotide sequence ID" value="NZ_LN889782.1"/>
</dbReference>
<evidence type="ECO:0000313" key="1">
    <source>
        <dbReference type="EMBL" id="CUR31155.1"/>
    </source>
</evidence>
<evidence type="ECO:0000313" key="2">
    <source>
        <dbReference type="Proteomes" id="UP000184315"/>
    </source>
</evidence>
<proteinExistence type="predicted"/>
<dbReference type="STRING" id="671072.PL9214290746"/>
<reference evidence="2" key="1">
    <citation type="submission" date="2015-10" db="EMBL/GenBank/DDBJ databases">
        <authorList>
            <person name="Regsiter A."/>
            <person name="william w."/>
        </authorList>
    </citation>
    <scope>NUCLEOTIDE SEQUENCE [LARGE SCALE GENOMIC DNA]</scope>
</reference>
<organism evidence="1 2">
    <name type="scientific">Planktothrix tepida PCC 9214</name>
    <dbReference type="NCBI Taxonomy" id="671072"/>
    <lineage>
        <taxon>Bacteria</taxon>
        <taxon>Bacillati</taxon>
        <taxon>Cyanobacteriota</taxon>
        <taxon>Cyanophyceae</taxon>
        <taxon>Oscillatoriophycideae</taxon>
        <taxon>Oscillatoriales</taxon>
        <taxon>Microcoleaceae</taxon>
        <taxon>Planktothrix</taxon>
    </lineage>
</organism>
<accession>A0A1J1LEZ9</accession>